<dbReference type="AlphaFoldDB" id="A0A650F572"/>
<reference evidence="3" key="1">
    <citation type="submission" date="2019-08" db="EMBL/GenBank/DDBJ databases">
        <authorList>
            <person name="Chen T."/>
        </authorList>
    </citation>
    <scope>NUCLEOTIDE SEQUENCE</scope>
    <source>
        <strain evidence="3">YL</strain>
    </source>
</reference>
<protein>
    <submittedName>
        <fullName evidence="3">Putative RxLR effector</fullName>
    </submittedName>
</protein>
<feature type="signal peptide" evidence="2">
    <location>
        <begin position="1"/>
        <end position="23"/>
    </location>
</feature>
<keyword evidence="2" id="KW-0732">Signal</keyword>
<dbReference type="EMBL" id="MN328417">
    <property type="protein sequence ID" value="QGU18295.1"/>
    <property type="molecule type" value="Genomic_DNA"/>
</dbReference>
<evidence type="ECO:0000256" key="1">
    <source>
        <dbReference type="SAM" id="MobiDB-lite"/>
    </source>
</evidence>
<name>A0A650F572_PLAVT</name>
<evidence type="ECO:0000256" key="2">
    <source>
        <dbReference type="SAM" id="SignalP"/>
    </source>
</evidence>
<sequence>MRGAFYVTTALLITNSIRTAAEADRSEYRQRSYHVGVAPGSMDTKSSPTRFLRGSHEQHDDFIVSAADEERMPEASARIIGNSLTSVSEEVTGTMRKAAHLDFDLNAPPKETVTGALEAYNILRNKEPRSYTAVNAEVSNSHLSNKRTAEALTSLDKASGFAISKPLSGGQPKKKLRTKAPVRGTKVQSGIGHDKMTLVPRPLSEDDVQNVHKLYLKHLSRSSAKFEPTEGETRKMLGLINDTGNARPSLAKTYAPYVEELMKMNLEKMKELGLDPKTVLKPSLMELLERPSEDLREIQLCLLRLLRLKRWMRMYRNFFDFCLSRPEVCSNLSAASTLQIELKLMAEYKPSFEVASHIAVLEPEEIESTKAEREMLKRVARAIKKSNLKETAKATMYKIVGEIYRDDVHLTSLDLSAFSAGTLNIKTGKRRTYLSSDVLKTPSRFGRNEESLSGERSRDRKAITKLIEKAVNRMETTKRYDQSVKGEDEVAKLTEIRTAFIKDSHLGNELTLEMIRKMVRFSNWVEGSSDPYIVSRPGQMLKDYVAGMKIKDLETELGSNWEEFKKKTLEHLSAVQKEPKLSLLELQTDYLLMLLEAYDKFYPFCVRNPFLCKESITQRL</sequence>
<proteinExistence type="predicted"/>
<feature type="chain" id="PRO_5024840270" evidence="2">
    <location>
        <begin position="24"/>
        <end position="620"/>
    </location>
</feature>
<accession>A0A650F572</accession>
<evidence type="ECO:0000313" key="3">
    <source>
        <dbReference type="EMBL" id="QGU18295.1"/>
    </source>
</evidence>
<feature type="region of interest" description="Disordered" evidence="1">
    <location>
        <begin position="162"/>
        <end position="191"/>
    </location>
</feature>
<organism evidence="3">
    <name type="scientific">Plasmopara viticola</name>
    <name type="common">Downy mildew of grapevine</name>
    <name type="synonym">Botrytis viticola</name>
    <dbReference type="NCBI Taxonomy" id="143451"/>
    <lineage>
        <taxon>Eukaryota</taxon>
        <taxon>Sar</taxon>
        <taxon>Stramenopiles</taxon>
        <taxon>Oomycota</taxon>
        <taxon>Peronosporomycetes</taxon>
        <taxon>Peronosporales</taxon>
        <taxon>Peronosporaceae</taxon>
        <taxon>Plasmopara</taxon>
    </lineage>
</organism>